<sequence length="221" mass="25258">MTEPQRKTSWKQDPDAVRQDILSVAIREFGEHGLSGARVDEIARKTRTSKRMIYYYFVDKEGLYQNALQREYDRLRDDRAALKLDALPPIEALRKLTEFMFDWHRVNLDFVRMVVIENALGARHLRQSKTMDGRGAAVTGPLQDLLTRGVDEGVFRTGVDPVILHMTMTGVSFYNTSNRHTFPLIFGEEVRSDAQQGALRDALVRMVFGLVLKPKAFAKTV</sequence>
<dbReference type="GO" id="GO:0003677">
    <property type="term" value="F:DNA binding"/>
    <property type="evidence" value="ECO:0007669"/>
    <property type="project" value="UniProtKB-UniRule"/>
</dbReference>
<evidence type="ECO:0000259" key="3">
    <source>
        <dbReference type="PROSITE" id="PS50977"/>
    </source>
</evidence>
<keyword evidence="1 2" id="KW-0238">DNA-binding</keyword>
<evidence type="ECO:0000313" key="4">
    <source>
        <dbReference type="EMBL" id="SPF79579.1"/>
    </source>
</evidence>
<dbReference type="InterPro" id="IPR050109">
    <property type="entry name" value="HTH-type_TetR-like_transc_reg"/>
</dbReference>
<feature type="domain" description="HTH tetR-type" evidence="3">
    <location>
        <begin position="15"/>
        <end position="75"/>
    </location>
</feature>
<dbReference type="SUPFAM" id="SSF46689">
    <property type="entry name" value="Homeodomain-like"/>
    <property type="match status" value="1"/>
</dbReference>
<keyword evidence="5" id="KW-1185">Reference proteome</keyword>
<protein>
    <submittedName>
        <fullName evidence="4">HTH-type transcriptional repressor NicS</fullName>
    </submittedName>
</protein>
<dbReference type="PROSITE" id="PS50977">
    <property type="entry name" value="HTH_TETR_2"/>
    <property type="match status" value="1"/>
</dbReference>
<dbReference type="AlphaFoldDB" id="A0A2R8AUM9"/>
<evidence type="ECO:0000256" key="2">
    <source>
        <dbReference type="PROSITE-ProRule" id="PRU00335"/>
    </source>
</evidence>
<dbReference type="PANTHER" id="PTHR30328">
    <property type="entry name" value="TRANSCRIPTIONAL REPRESSOR"/>
    <property type="match status" value="1"/>
</dbReference>
<organism evidence="4 5">
    <name type="scientific">Pseudoprimorskyibacter insulae</name>
    <dbReference type="NCBI Taxonomy" id="1695997"/>
    <lineage>
        <taxon>Bacteria</taxon>
        <taxon>Pseudomonadati</taxon>
        <taxon>Pseudomonadota</taxon>
        <taxon>Alphaproteobacteria</taxon>
        <taxon>Rhodobacterales</taxon>
        <taxon>Paracoccaceae</taxon>
        <taxon>Pseudoprimorskyibacter</taxon>
    </lineage>
</organism>
<dbReference type="InterPro" id="IPR041474">
    <property type="entry name" value="NicS_C"/>
</dbReference>
<proteinExistence type="predicted"/>
<name>A0A2R8AUM9_9RHOB</name>
<dbReference type="Gene3D" id="1.10.357.10">
    <property type="entry name" value="Tetracycline Repressor, domain 2"/>
    <property type="match status" value="1"/>
</dbReference>
<reference evidence="5" key="1">
    <citation type="submission" date="2018-03" db="EMBL/GenBank/DDBJ databases">
        <authorList>
            <person name="Rodrigo-Torres L."/>
            <person name="Arahal R. D."/>
            <person name="Lucena T."/>
        </authorList>
    </citation>
    <scope>NUCLEOTIDE SEQUENCE [LARGE SCALE GENOMIC DNA]</scope>
    <source>
        <strain evidence="5">CECT 8871</strain>
    </source>
</reference>
<dbReference type="RefSeq" id="WP_108885886.1">
    <property type="nucleotide sequence ID" value="NZ_OMOJ01000002.1"/>
</dbReference>
<dbReference type="EMBL" id="OMOJ01000002">
    <property type="protein sequence ID" value="SPF79579.1"/>
    <property type="molecule type" value="Genomic_DNA"/>
</dbReference>
<dbReference type="InterPro" id="IPR036271">
    <property type="entry name" value="Tet_transcr_reg_TetR-rel_C_sf"/>
</dbReference>
<feature type="DNA-binding region" description="H-T-H motif" evidence="2">
    <location>
        <begin position="38"/>
        <end position="57"/>
    </location>
</feature>
<dbReference type="SUPFAM" id="SSF48498">
    <property type="entry name" value="Tetracyclin repressor-like, C-terminal domain"/>
    <property type="match status" value="1"/>
</dbReference>
<dbReference type="Pfam" id="PF17938">
    <property type="entry name" value="TetR_C_29"/>
    <property type="match status" value="1"/>
</dbReference>
<evidence type="ECO:0000256" key="1">
    <source>
        <dbReference type="ARBA" id="ARBA00023125"/>
    </source>
</evidence>
<dbReference type="Proteomes" id="UP000244904">
    <property type="component" value="Unassembled WGS sequence"/>
</dbReference>
<dbReference type="InterPro" id="IPR001647">
    <property type="entry name" value="HTH_TetR"/>
</dbReference>
<dbReference type="PANTHER" id="PTHR30328:SF54">
    <property type="entry name" value="HTH-TYPE TRANSCRIPTIONAL REPRESSOR SCO4008"/>
    <property type="match status" value="1"/>
</dbReference>
<gene>
    <name evidence="4" type="primary">nicS_2</name>
    <name evidence="4" type="ORF">PRI8871_01375</name>
</gene>
<dbReference type="InterPro" id="IPR009057">
    <property type="entry name" value="Homeodomain-like_sf"/>
</dbReference>
<dbReference type="PRINTS" id="PR00455">
    <property type="entry name" value="HTHTETR"/>
</dbReference>
<evidence type="ECO:0000313" key="5">
    <source>
        <dbReference type="Proteomes" id="UP000244904"/>
    </source>
</evidence>
<accession>A0A2R8AUM9</accession>
<dbReference type="OrthoDB" id="2356263at2"/>
<dbReference type="Pfam" id="PF00440">
    <property type="entry name" value="TetR_N"/>
    <property type="match status" value="1"/>
</dbReference>